<dbReference type="EMBL" id="JANUGX010000002">
    <property type="protein sequence ID" value="MCS0587945.1"/>
    <property type="molecule type" value="Genomic_DNA"/>
</dbReference>
<name>A0ABT2A185_9BURK</name>
<comment type="caution">
    <text evidence="1">The sequence shown here is derived from an EMBL/GenBank/DDBJ whole genome shotgun (WGS) entry which is preliminary data.</text>
</comment>
<reference evidence="1 2" key="1">
    <citation type="submission" date="2022-08" db="EMBL/GenBank/DDBJ databases">
        <title>Reclassification of Massilia species as members of the genera Telluria, Duganella, Pseudoduganella, Mokoshia gen. nov. and Zemynaea gen. nov. using orthogonal and non-orthogonal genome-based approaches.</title>
        <authorList>
            <person name="Bowman J.P."/>
        </authorList>
    </citation>
    <scope>NUCLEOTIDE SEQUENCE [LARGE SCALE GENOMIC DNA]</scope>
    <source>
        <strain evidence="1 2">LMG 28164</strain>
    </source>
</reference>
<proteinExistence type="predicted"/>
<keyword evidence="1" id="KW-0449">Lipoprotein</keyword>
<protein>
    <submittedName>
        <fullName evidence="1">Sbal_3080 family lipoprotein</fullName>
    </submittedName>
</protein>
<keyword evidence="2" id="KW-1185">Reference proteome</keyword>
<organism evidence="1 2">
    <name type="scientific">Massilia norwichensis</name>
    <dbReference type="NCBI Taxonomy" id="1442366"/>
    <lineage>
        <taxon>Bacteria</taxon>
        <taxon>Pseudomonadati</taxon>
        <taxon>Pseudomonadota</taxon>
        <taxon>Betaproteobacteria</taxon>
        <taxon>Burkholderiales</taxon>
        <taxon>Oxalobacteraceae</taxon>
        <taxon>Telluria group</taxon>
        <taxon>Massilia</taxon>
    </lineage>
</organism>
<gene>
    <name evidence="1" type="ORF">NX782_01845</name>
</gene>
<dbReference type="RefSeq" id="WP_258843796.1">
    <property type="nucleotide sequence ID" value="NZ_JANUGX010000002.1"/>
</dbReference>
<evidence type="ECO:0000313" key="1">
    <source>
        <dbReference type="EMBL" id="MCS0587945.1"/>
    </source>
</evidence>
<sequence length="141" mass="15795">MFVVLAASALQACTSVNVRKVDASAHAMKLVCIEQNPKVIVDDMLSVLEEGFQRHDIRTMIYQGNPPDRCDYTLWYTATRGWDLAPFLNRAELRLRYKGETIASANYKHSGGFALNKWASTSTKISPVIDELLSGFDKPVK</sequence>
<accession>A0ABT2A185</accession>
<evidence type="ECO:0000313" key="2">
    <source>
        <dbReference type="Proteomes" id="UP001205560"/>
    </source>
</evidence>
<dbReference type="NCBIfam" id="NF040519">
    <property type="entry name" value="Sbal_3080_fam"/>
    <property type="match status" value="1"/>
</dbReference>
<dbReference type="Proteomes" id="UP001205560">
    <property type="component" value="Unassembled WGS sequence"/>
</dbReference>